<gene>
    <name evidence="1" type="ORF">CDI09_16495</name>
</gene>
<keyword evidence="2" id="KW-1185">Reference proteome</keyword>
<reference evidence="1 2" key="1">
    <citation type="submission" date="2017-06" db="EMBL/GenBank/DDBJ databases">
        <title>A draft genome sequence of Komagataeibacter nataicola LMG 1536.</title>
        <authorList>
            <person name="Skraban J."/>
            <person name="Cleenwerck I."/>
            <person name="Vandamme P."/>
            <person name="Trcek J."/>
        </authorList>
    </citation>
    <scope>NUCLEOTIDE SEQUENCE [LARGE SCALE GENOMIC DNA]</scope>
    <source>
        <strain evidence="1 2">LMG 1536</strain>
    </source>
</reference>
<comment type="caution">
    <text evidence="1">The sequence shown here is derived from an EMBL/GenBank/DDBJ whole genome shotgun (WGS) entry which is preliminary data.</text>
</comment>
<sequence>MAWSTFKNDCLLTSWEDLSLKHGSVIPGIWYVLGVVDAHPIFDEVGTASAMEAEWNEIAAGNEITNGIGGVLSAVRRMLGRPDQSFGITPLLVFRKMPANRNGSQEFMQKEMADLEGPPPA</sequence>
<dbReference type="Proteomes" id="UP000247512">
    <property type="component" value="Unassembled WGS sequence"/>
</dbReference>
<proteinExistence type="predicted"/>
<name>A0ABX5P6R0_9PROT</name>
<evidence type="ECO:0000313" key="1">
    <source>
        <dbReference type="EMBL" id="PYD64934.1"/>
    </source>
</evidence>
<protein>
    <submittedName>
        <fullName evidence="1">Uncharacterized protein</fullName>
    </submittedName>
</protein>
<accession>A0ABX5P6R0</accession>
<evidence type="ECO:0000313" key="2">
    <source>
        <dbReference type="Proteomes" id="UP000247512"/>
    </source>
</evidence>
<organism evidence="1 2">
    <name type="scientific">Komagataeibacter nataicola</name>
    <dbReference type="NCBI Taxonomy" id="265960"/>
    <lineage>
        <taxon>Bacteria</taxon>
        <taxon>Pseudomonadati</taxon>
        <taxon>Pseudomonadota</taxon>
        <taxon>Alphaproteobacteria</taxon>
        <taxon>Acetobacterales</taxon>
        <taxon>Acetobacteraceae</taxon>
        <taxon>Komagataeibacter</taxon>
    </lineage>
</organism>
<dbReference type="EMBL" id="NIRT01000055">
    <property type="protein sequence ID" value="PYD64934.1"/>
    <property type="molecule type" value="Genomic_DNA"/>
</dbReference>